<gene>
    <name evidence="8" type="ORF">QYE76_054557</name>
</gene>
<evidence type="ECO:0000256" key="6">
    <source>
        <dbReference type="ARBA" id="ARBA00022918"/>
    </source>
</evidence>
<dbReference type="SUPFAM" id="SSF56672">
    <property type="entry name" value="DNA/RNA polymerases"/>
    <property type="match status" value="1"/>
</dbReference>
<proteinExistence type="predicted"/>
<organism evidence="8 9">
    <name type="scientific">Lolium multiflorum</name>
    <name type="common">Italian ryegrass</name>
    <name type="synonym">Lolium perenne subsp. multiflorum</name>
    <dbReference type="NCBI Taxonomy" id="4521"/>
    <lineage>
        <taxon>Eukaryota</taxon>
        <taxon>Viridiplantae</taxon>
        <taxon>Streptophyta</taxon>
        <taxon>Embryophyta</taxon>
        <taxon>Tracheophyta</taxon>
        <taxon>Spermatophyta</taxon>
        <taxon>Magnoliopsida</taxon>
        <taxon>Liliopsida</taxon>
        <taxon>Poales</taxon>
        <taxon>Poaceae</taxon>
        <taxon>BOP clade</taxon>
        <taxon>Pooideae</taxon>
        <taxon>Poodae</taxon>
        <taxon>Poeae</taxon>
        <taxon>Poeae Chloroplast Group 2 (Poeae type)</taxon>
        <taxon>Loliodinae</taxon>
        <taxon>Loliinae</taxon>
        <taxon>Lolium</taxon>
    </lineage>
</organism>
<keyword evidence="1" id="KW-0808">Transferase</keyword>
<dbReference type="InterPro" id="IPR041373">
    <property type="entry name" value="RT_RNaseH"/>
</dbReference>
<dbReference type="EMBL" id="JAUUTY010000003">
    <property type="protein sequence ID" value="KAK1666398.1"/>
    <property type="molecule type" value="Genomic_DNA"/>
</dbReference>
<dbReference type="CDD" id="cd09274">
    <property type="entry name" value="RNase_HI_RT_Ty3"/>
    <property type="match status" value="1"/>
</dbReference>
<dbReference type="GO" id="GO:0004519">
    <property type="term" value="F:endonuclease activity"/>
    <property type="evidence" value="ECO:0007669"/>
    <property type="project" value="UniProtKB-KW"/>
</dbReference>
<evidence type="ECO:0000256" key="3">
    <source>
        <dbReference type="ARBA" id="ARBA00022722"/>
    </source>
</evidence>
<keyword evidence="9" id="KW-1185">Reference proteome</keyword>
<protein>
    <recommendedName>
        <fullName evidence="7">Reverse transcriptase RNase H-like domain-containing protein</fullName>
    </recommendedName>
</protein>
<name>A0AAD8WN10_LOLMU</name>
<sequence length="200" mass="23225">RYSWMISLSMVILSIIACGTSIKFCRDVKKLTLFLIGRNATLWLMKELYWDIKFREVLKLIELKLKQLRRCPIRGMLKKALTTAPIVEPPDWNLPFEIMCDASAVGAVLGQRVDKKLNVIHYASKTLDAAQRNYATTEKELLAVVFACDKFRSYIVDSKVTIHTDHAAIRYLMTKKDAKPRLIRWVLLLQEFDLHIIDRK</sequence>
<keyword evidence="2" id="KW-0548">Nucleotidyltransferase</keyword>
<comment type="caution">
    <text evidence="8">The sequence shown here is derived from an EMBL/GenBank/DDBJ whole genome shotgun (WGS) entry which is preliminary data.</text>
</comment>
<evidence type="ECO:0000259" key="7">
    <source>
        <dbReference type="Pfam" id="PF17917"/>
    </source>
</evidence>
<evidence type="ECO:0000313" key="8">
    <source>
        <dbReference type="EMBL" id="KAK1666398.1"/>
    </source>
</evidence>
<keyword evidence="6" id="KW-0695">RNA-directed DNA polymerase</keyword>
<dbReference type="InterPro" id="IPR043502">
    <property type="entry name" value="DNA/RNA_pol_sf"/>
</dbReference>
<feature type="non-terminal residue" evidence="8">
    <location>
        <position position="1"/>
    </location>
</feature>
<accession>A0AAD8WN10</accession>
<dbReference type="GO" id="GO:0003964">
    <property type="term" value="F:RNA-directed DNA polymerase activity"/>
    <property type="evidence" value="ECO:0007669"/>
    <property type="project" value="UniProtKB-KW"/>
</dbReference>
<evidence type="ECO:0000256" key="5">
    <source>
        <dbReference type="ARBA" id="ARBA00022801"/>
    </source>
</evidence>
<keyword evidence="4" id="KW-0255">Endonuclease</keyword>
<feature type="domain" description="Reverse transcriptase RNase H-like" evidence="7">
    <location>
        <begin position="91"/>
        <end position="192"/>
    </location>
</feature>
<evidence type="ECO:0000256" key="4">
    <source>
        <dbReference type="ARBA" id="ARBA00022759"/>
    </source>
</evidence>
<feature type="non-terminal residue" evidence="8">
    <location>
        <position position="200"/>
    </location>
</feature>
<keyword evidence="5" id="KW-0378">Hydrolase</keyword>
<evidence type="ECO:0000313" key="9">
    <source>
        <dbReference type="Proteomes" id="UP001231189"/>
    </source>
</evidence>
<dbReference type="PANTHER" id="PTHR34072:SF44">
    <property type="entry name" value="RNA-DIRECTED DNA POLYMERASE"/>
    <property type="match status" value="1"/>
</dbReference>
<dbReference type="Gene3D" id="3.10.20.370">
    <property type="match status" value="1"/>
</dbReference>
<dbReference type="FunFam" id="3.10.20.370:FF:000001">
    <property type="entry name" value="Retrovirus-related Pol polyprotein from transposon 17.6-like protein"/>
    <property type="match status" value="1"/>
</dbReference>
<reference evidence="8" key="1">
    <citation type="submission" date="2023-07" db="EMBL/GenBank/DDBJ databases">
        <title>A chromosome-level genome assembly of Lolium multiflorum.</title>
        <authorList>
            <person name="Chen Y."/>
            <person name="Copetti D."/>
            <person name="Kolliker R."/>
            <person name="Studer B."/>
        </authorList>
    </citation>
    <scope>NUCLEOTIDE SEQUENCE</scope>
    <source>
        <strain evidence="8">02402/16</strain>
        <tissue evidence="8">Leaf</tissue>
    </source>
</reference>
<dbReference type="AlphaFoldDB" id="A0AAD8WN10"/>
<dbReference type="PANTHER" id="PTHR34072">
    <property type="entry name" value="ENZYMATIC POLYPROTEIN-RELATED"/>
    <property type="match status" value="1"/>
</dbReference>
<dbReference type="Pfam" id="PF17917">
    <property type="entry name" value="RT_RNaseH"/>
    <property type="match status" value="1"/>
</dbReference>
<evidence type="ECO:0000256" key="2">
    <source>
        <dbReference type="ARBA" id="ARBA00022695"/>
    </source>
</evidence>
<keyword evidence="3" id="KW-0540">Nuclease</keyword>
<evidence type="ECO:0000256" key="1">
    <source>
        <dbReference type="ARBA" id="ARBA00022679"/>
    </source>
</evidence>
<dbReference type="GO" id="GO:0016787">
    <property type="term" value="F:hydrolase activity"/>
    <property type="evidence" value="ECO:0007669"/>
    <property type="project" value="UniProtKB-KW"/>
</dbReference>
<dbReference type="Proteomes" id="UP001231189">
    <property type="component" value="Unassembled WGS sequence"/>
</dbReference>